<dbReference type="InterPro" id="IPR051598">
    <property type="entry name" value="TSUP/Inactive_protease-like"/>
</dbReference>
<protein>
    <recommendedName>
        <fullName evidence="5">Probable membrane transporter protein</fullName>
    </recommendedName>
</protein>
<evidence type="ECO:0000313" key="6">
    <source>
        <dbReference type="EMBL" id="HGC41926.1"/>
    </source>
</evidence>
<feature type="transmembrane region" description="Helical" evidence="5">
    <location>
        <begin position="107"/>
        <end position="126"/>
    </location>
</feature>
<accession>A0A8J4H9U0</accession>
<feature type="transmembrane region" description="Helical" evidence="5">
    <location>
        <begin position="82"/>
        <end position="101"/>
    </location>
</feature>
<feature type="transmembrane region" description="Helical" evidence="5">
    <location>
        <begin position="174"/>
        <end position="197"/>
    </location>
</feature>
<evidence type="ECO:0000256" key="2">
    <source>
        <dbReference type="ARBA" id="ARBA00022692"/>
    </source>
</evidence>
<proteinExistence type="inferred from homology"/>
<dbReference type="InterPro" id="IPR002781">
    <property type="entry name" value="TM_pro_TauE-like"/>
</dbReference>
<evidence type="ECO:0000256" key="4">
    <source>
        <dbReference type="ARBA" id="ARBA00023136"/>
    </source>
</evidence>
<comment type="caution">
    <text evidence="6">The sequence shown here is derived from an EMBL/GenBank/DDBJ whole genome shotgun (WGS) entry which is preliminary data.</text>
</comment>
<dbReference type="EMBL" id="DTQM01000031">
    <property type="protein sequence ID" value="HGC41926.1"/>
    <property type="molecule type" value="Genomic_DNA"/>
</dbReference>
<keyword evidence="4 5" id="KW-0472">Membrane</keyword>
<organism evidence="6">
    <name type="scientific">Acidicaldus sp</name>
    <dbReference type="NCBI Taxonomy" id="1872105"/>
    <lineage>
        <taxon>Bacteria</taxon>
        <taxon>Pseudomonadati</taxon>
        <taxon>Pseudomonadota</taxon>
        <taxon>Alphaproteobacteria</taxon>
        <taxon>Acetobacterales</taxon>
        <taxon>Acetobacteraceae</taxon>
        <taxon>Acidicaldus</taxon>
    </lineage>
</organism>
<dbReference type="PANTHER" id="PTHR43701">
    <property type="entry name" value="MEMBRANE TRANSPORTER PROTEIN MJ0441-RELATED"/>
    <property type="match status" value="1"/>
</dbReference>
<feature type="transmembrane region" description="Helical" evidence="5">
    <location>
        <begin position="209"/>
        <end position="229"/>
    </location>
</feature>
<sequence length="295" mass="29739">MASTSLPRWCITTANGIPRARSAERSAVSVVISGSVLSWGEPVLAILSGSVVGFVLGLIGGGGSILATPLLLTVVGLPPHQAIGTGALAVSFNAFANLIGHARAGHVRWRAAAIFAAAGVAGAAAGSSLGKAINGEKLLALFALLMFVVAGLTLRPRRVVAPEQRATRAGSVRIVLVGLAAGLLAGFFGIGGGFLIVPGLLFATPLSMIEAVGSSLLSVGVFGLTAAVNYALSGFVAWGVAGEFILGGLAGGWFGLRLAKKLAPRRAALNRVFAAIVFAVACYLLYRSAGQAGWV</sequence>
<gene>
    <name evidence="6" type="ORF">ENY07_01710</name>
</gene>
<evidence type="ECO:0000256" key="5">
    <source>
        <dbReference type="RuleBase" id="RU363041"/>
    </source>
</evidence>
<feature type="transmembrane region" description="Helical" evidence="5">
    <location>
        <begin position="268"/>
        <end position="286"/>
    </location>
</feature>
<comment type="subcellular location">
    <subcellularLocation>
        <location evidence="5">Cell membrane</location>
        <topology evidence="5">Multi-pass membrane protein</topology>
    </subcellularLocation>
    <subcellularLocation>
        <location evidence="1">Membrane</location>
        <topology evidence="1">Multi-pass membrane protein</topology>
    </subcellularLocation>
</comment>
<dbReference type="PANTHER" id="PTHR43701:SF2">
    <property type="entry name" value="MEMBRANE TRANSPORTER PROTEIN YJNA-RELATED"/>
    <property type="match status" value="1"/>
</dbReference>
<keyword evidence="5" id="KW-1003">Cell membrane</keyword>
<dbReference type="AlphaFoldDB" id="A0A8J4H9U0"/>
<dbReference type="Pfam" id="PF01925">
    <property type="entry name" value="TauE"/>
    <property type="match status" value="1"/>
</dbReference>
<feature type="transmembrane region" description="Helical" evidence="5">
    <location>
        <begin position="43"/>
        <end position="75"/>
    </location>
</feature>
<name>A0A8J4H9U0_9PROT</name>
<feature type="transmembrane region" description="Helical" evidence="5">
    <location>
        <begin position="138"/>
        <end position="154"/>
    </location>
</feature>
<feature type="transmembrane region" description="Helical" evidence="5">
    <location>
        <begin position="235"/>
        <end position="256"/>
    </location>
</feature>
<evidence type="ECO:0000256" key="1">
    <source>
        <dbReference type="ARBA" id="ARBA00004141"/>
    </source>
</evidence>
<reference evidence="6" key="1">
    <citation type="journal article" date="2020" name="mSystems">
        <title>Genome- and Community-Level Interaction Insights into Carbon Utilization and Element Cycling Functions of Hydrothermarchaeota in Hydrothermal Sediment.</title>
        <authorList>
            <person name="Zhou Z."/>
            <person name="Liu Y."/>
            <person name="Xu W."/>
            <person name="Pan J."/>
            <person name="Luo Z.H."/>
            <person name="Li M."/>
        </authorList>
    </citation>
    <scope>NUCLEOTIDE SEQUENCE</scope>
    <source>
        <strain evidence="6">SpSt-997</strain>
    </source>
</reference>
<dbReference type="GO" id="GO:0005886">
    <property type="term" value="C:plasma membrane"/>
    <property type="evidence" value="ECO:0007669"/>
    <property type="project" value="UniProtKB-SubCell"/>
</dbReference>
<comment type="similarity">
    <text evidence="5">Belongs to the 4-toluene sulfonate uptake permease (TSUP) (TC 2.A.102) family.</text>
</comment>
<keyword evidence="2 5" id="KW-0812">Transmembrane</keyword>
<evidence type="ECO:0000256" key="3">
    <source>
        <dbReference type="ARBA" id="ARBA00022989"/>
    </source>
</evidence>
<keyword evidence="3 5" id="KW-1133">Transmembrane helix</keyword>